<accession>A0AAD7CCF9</accession>
<protein>
    <submittedName>
        <fullName evidence="2">Uncharacterized protein</fullName>
    </submittedName>
</protein>
<comment type="caution">
    <text evidence="2">The sequence shown here is derived from an EMBL/GenBank/DDBJ whole genome shotgun (WGS) entry which is preliminary data.</text>
</comment>
<dbReference type="AlphaFoldDB" id="A0AAD7CCF9"/>
<reference evidence="2" key="1">
    <citation type="submission" date="2023-03" db="EMBL/GenBank/DDBJ databases">
        <title>Massive genome expansion in bonnet fungi (Mycena s.s.) driven by repeated elements and novel gene families across ecological guilds.</title>
        <authorList>
            <consortium name="Lawrence Berkeley National Laboratory"/>
            <person name="Harder C.B."/>
            <person name="Miyauchi S."/>
            <person name="Viragh M."/>
            <person name="Kuo A."/>
            <person name="Thoen E."/>
            <person name="Andreopoulos B."/>
            <person name="Lu D."/>
            <person name="Skrede I."/>
            <person name="Drula E."/>
            <person name="Henrissat B."/>
            <person name="Morin E."/>
            <person name="Kohler A."/>
            <person name="Barry K."/>
            <person name="LaButti K."/>
            <person name="Morin E."/>
            <person name="Salamov A."/>
            <person name="Lipzen A."/>
            <person name="Mereny Z."/>
            <person name="Hegedus B."/>
            <person name="Baldrian P."/>
            <person name="Stursova M."/>
            <person name="Weitz H."/>
            <person name="Taylor A."/>
            <person name="Grigoriev I.V."/>
            <person name="Nagy L.G."/>
            <person name="Martin F."/>
            <person name="Kauserud H."/>
        </authorList>
    </citation>
    <scope>NUCLEOTIDE SEQUENCE</scope>
    <source>
        <strain evidence="2">9284</strain>
    </source>
</reference>
<keyword evidence="1" id="KW-0812">Transmembrane</keyword>
<keyword evidence="3" id="KW-1185">Reference proteome</keyword>
<name>A0AAD7CCF9_9AGAR</name>
<feature type="transmembrane region" description="Helical" evidence="1">
    <location>
        <begin position="59"/>
        <end position="79"/>
    </location>
</feature>
<evidence type="ECO:0000256" key="1">
    <source>
        <dbReference type="SAM" id="Phobius"/>
    </source>
</evidence>
<keyword evidence="1" id="KW-1133">Transmembrane helix</keyword>
<keyword evidence="1" id="KW-0472">Membrane</keyword>
<proteinExistence type="predicted"/>
<dbReference type="EMBL" id="JARKIF010000003">
    <property type="protein sequence ID" value="KAJ7644570.1"/>
    <property type="molecule type" value="Genomic_DNA"/>
</dbReference>
<evidence type="ECO:0000313" key="2">
    <source>
        <dbReference type="EMBL" id="KAJ7644570.1"/>
    </source>
</evidence>
<dbReference type="Proteomes" id="UP001221142">
    <property type="component" value="Unassembled WGS sequence"/>
</dbReference>
<sequence length="173" mass="19243">MQRIEGQTGGFRLPIPPQLRPGLDDAHGHLYGFSIHPNPLDFCRHMCAPPTHPLALRQLTIRFPTVVLYILFGVLFIVMSHLQERLQRRPSHGSECDHGSPLRRYYISQPVFLPGGPNRDVAIDSEVQIQIQGEDAGLGIGQRSFIPIMFNIQVDLDAGGQEYPDLEKGIAAG</sequence>
<gene>
    <name evidence="2" type="ORF">FB45DRAFT_898226</name>
</gene>
<organism evidence="2 3">
    <name type="scientific">Roridomyces roridus</name>
    <dbReference type="NCBI Taxonomy" id="1738132"/>
    <lineage>
        <taxon>Eukaryota</taxon>
        <taxon>Fungi</taxon>
        <taxon>Dikarya</taxon>
        <taxon>Basidiomycota</taxon>
        <taxon>Agaricomycotina</taxon>
        <taxon>Agaricomycetes</taxon>
        <taxon>Agaricomycetidae</taxon>
        <taxon>Agaricales</taxon>
        <taxon>Marasmiineae</taxon>
        <taxon>Mycenaceae</taxon>
        <taxon>Roridomyces</taxon>
    </lineage>
</organism>
<evidence type="ECO:0000313" key="3">
    <source>
        <dbReference type="Proteomes" id="UP001221142"/>
    </source>
</evidence>